<dbReference type="Proteomes" id="UP001642483">
    <property type="component" value="Unassembled WGS sequence"/>
</dbReference>
<dbReference type="EMBL" id="CAWYQH010000001">
    <property type="protein sequence ID" value="CAK8671967.1"/>
    <property type="molecule type" value="Genomic_DNA"/>
</dbReference>
<evidence type="ECO:0000313" key="3">
    <source>
        <dbReference type="Proteomes" id="UP001642483"/>
    </source>
</evidence>
<accession>A0ABP0EWZ3</accession>
<feature type="region of interest" description="Disordered" evidence="1">
    <location>
        <begin position="227"/>
        <end position="256"/>
    </location>
</feature>
<feature type="compositionally biased region" description="Polar residues" evidence="1">
    <location>
        <begin position="44"/>
        <end position="55"/>
    </location>
</feature>
<sequence>MPTTASPLKMSKLIGRLSQVQYVPIYDANRAKRRQQREIELHGNDSQGPASNPNRQQRDPYATYDFPSTYLGIRHPLPLPKVEATYDRSKLKQLAALKGDATHKGSRKMRKESASYDIPKLEEDIIKRSPRNQKLEKLMAIDTSNREPVATLHLPRIMKSFIPTVNRAGTNRAQGEGKSSWIDLMSNKAIKQVAPCTYKMASQKTNPLLSKVSVAEDETTTTKLFRRPLPPLQTTPSPTRLQKSRTENVWHPGDSHQLRKFREKEKNAKLKETKLPHHVEDASNKALETLLEKLDSTRKLNLPGDSVKRSKQVTNPSNKGIWESSSNKPKILRSRRRKRTESDRHFGSMKTGVVFNKLPSDLMGNLQRNFQNLEYYLGRVDNTKRRGAVDKENVVHIPTGRIEDTPRWEEGSEVDEDAMDHYFLRRMTHQREKGNDVKIRYAHRSSNDTPTLDQMPWEDKDVVKPGRKVNFSVVQQPLKDPLKIEAKLKVVKRLTITMPKVPPPSPELQTGRPRSRGKRKRMTEFKDECKKCAAVVEKYQQSKVALKSMNPERYSNIPRETVLPDIPKEPVHSMTTFDSHINEDALKTAADFPKQEKAKTVNPDSTSSLADKLVVAHGAMKKRHKCPKKEVVIAPFKVSINDKAKDVPNRKVENRKPASSEYNMTQITKPFTFSYVQSVSSKDEARETAKTHQPSKKSNLEQLDVCNEAHKQYTQSFSGSALKPSYISNFVSVDQSKQIYQAINGKQEDVVASETISLDKATDCDAILAPMTPLGKVKPKRSDRVRVKLLPSRQKTEPTDEK</sequence>
<feature type="compositionally biased region" description="Polar residues" evidence="1">
    <location>
        <begin position="312"/>
        <end position="328"/>
    </location>
</feature>
<organism evidence="2 3">
    <name type="scientific">Clavelina lepadiformis</name>
    <name type="common">Light-bulb sea squirt</name>
    <name type="synonym">Ascidia lepadiformis</name>
    <dbReference type="NCBI Taxonomy" id="159417"/>
    <lineage>
        <taxon>Eukaryota</taxon>
        <taxon>Metazoa</taxon>
        <taxon>Chordata</taxon>
        <taxon>Tunicata</taxon>
        <taxon>Ascidiacea</taxon>
        <taxon>Aplousobranchia</taxon>
        <taxon>Clavelinidae</taxon>
        <taxon>Clavelina</taxon>
    </lineage>
</organism>
<feature type="compositionally biased region" description="Basic and acidic residues" evidence="1">
    <location>
        <begin position="244"/>
        <end position="256"/>
    </location>
</feature>
<feature type="region of interest" description="Disordered" evidence="1">
    <location>
        <begin position="498"/>
        <end position="520"/>
    </location>
</feature>
<feature type="compositionally biased region" description="Basic residues" evidence="1">
    <location>
        <begin position="330"/>
        <end position="339"/>
    </location>
</feature>
<feature type="region of interest" description="Disordered" evidence="1">
    <location>
        <begin position="300"/>
        <end position="345"/>
    </location>
</feature>
<feature type="region of interest" description="Disordered" evidence="1">
    <location>
        <begin position="775"/>
        <end position="802"/>
    </location>
</feature>
<evidence type="ECO:0000313" key="2">
    <source>
        <dbReference type="EMBL" id="CAK8671967.1"/>
    </source>
</evidence>
<comment type="caution">
    <text evidence="2">The sequence shown here is derived from an EMBL/GenBank/DDBJ whole genome shotgun (WGS) entry which is preliminary data.</text>
</comment>
<proteinExistence type="predicted"/>
<gene>
    <name evidence="2" type="ORF">CVLEPA_LOCUS984</name>
</gene>
<keyword evidence="3" id="KW-1185">Reference proteome</keyword>
<reference evidence="2 3" key="1">
    <citation type="submission" date="2024-02" db="EMBL/GenBank/DDBJ databases">
        <authorList>
            <person name="Daric V."/>
            <person name="Darras S."/>
        </authorList>
    </citation>
    <scope>NUCLEOTIDE SEQUENCE [LARGE SCALE GENOMIC DNA]</scope>
</reference>
<protein>
    <submittedName>
        <fullName evidence="2">Uncharacterized protein</fullName>
    </submittedName>
</protein>
<name>A0ABP0EWZ3_CLALP</name>
<feature type="region of interest" description="Disordered" evidence="1">
    <location>
        <begin position="41"/>
        <end position="63"/>
    </location>
</feature>
<evidence type="ECO:0000256" key="1">
    <source>
        <dbReference type="SAM" id="MobiDB-lite"/>
    </source>
</evidence>